<dbReference type="InterPro" id="IPR001969">
    <property type="entry name" value="Aspartic_peptidase_AS"/>
</dbReference>
<organism evidence="14 15">
    <name type="scientific">Suricata suricatta</name>
    <name type="common">Meerkat</name>
    <dbReference type="NCBI Taxonomy" id="37032"/>
    <lineage>
        <taxon>Eukaryota</taxon>
        <taxon>Metazoa</taxon>
        <taxon>Chordata</taxon>
        <taxon>Craniata</taxon>
        <taxon>Vertebrata</taxon>
        <taxon>Euteleostomi</taxon>
        <taxon>Mammalia</taxon>
        <taxon>Eutheria</taxon>
        <taxon>Laurasiatheria</taxon>
        <taxon>Carnivora</taxon>
        <taxon>Feliformia</taxon>
        <taxon>Herpestidae</taxon>
        <taxon>Suricata</taxon>
    </lineage>
</organism>
<keyword evidence="4" id="KW-0645">Protease</keyword>
<evidence type="ECO:0000256" key="10">
    <source>
        <dbReference type="ARBA" id="ARBA00023749"/>
    </source>
</evidence>
<dbReference type="EC" id="3.4.23.3" evidence="11"/>
<evidence type="ECO:0000256" key="9">
    <source>
        <dbReference type="ARBA" id="ARBA00023733"/>
    </source>
</evidence>
<dbReference type="PROSITE" id="PS00141">
    <property type="entry name" value="ASP_PROTEASE"/>
    <property type="match status" value="1"/>
</dbReference>
<evidence type="ECO:0000256" key="4">
    <source>
        <dbReference type="ARBA" id="ARBA00022670"/>
    </source>
</evidence>
<keyword evidence="7" id="KW-0378">Hydrolase</keyword>
<keyword evidence="15" id="KW-1185">Reference proteome</keyword>
<dbReference type="OMA" id="SSPACCE"/>
<evidence type="ECO:0000256" key="6">
    <source>
        <dbReference type="ARBA" id="ARBA00022750"/>
    </source>
</evidence>
<comment type="catalytic activity">
    <reaction evidence="9">
        <text>More restricted specificity than pepsin A, but shows preferential cleavage at Tyr-|-Xaa bonds. High activity on hemoglobin.</text>
        <dbReference type="EC" id="3.4.23.3"/>
    </reaction>
</comment>
<dbReference type="InterPro" id="IPR001461">
    <property type="entry name" value="Aspartic_peptidase_A1"/>
</dbReference>
<dbReference type="PANTHER" id="PTHR47966:SF72">
    <property type="entry name" value="GASTRICSIN"/>
    <property type="match status" value="1"/>
</dbReference>
<evidence type="ECO:0000313" key="15">
    <source>
        <dbReference type="Proteomes" id="UP000472268"/>
    </source>
</evidence>
<keyword evidence="6" id="KW-0064">Aspartyl protease</keyword>
<dbReference type="Gene3D" id="6.10.140.60">
    <property type="match status" value="1"/>
</dbReference>
<comment type="similarity">
    <text evidence="2">Belongs to the peptidase A1 family.</text>
</comment>
<protein>
    <recommendedName>
        <fullName evidence="12">Gastricsin</fullName>
        <ecNumber evidence="11">3.4.23.3</ecNumber>
    </recommendedName>
</protein>
<dbReference type="Ensembl" id="ENSSSUT00005007651.1">
    <property type="protein sequence ID" value="ENSSSUP00005006631.1"/>
    <property type="gene ID" value="ENSSSUG00005004296.1"/>
</dbReference>
<reference evidence="14" key="3">
    <citation type="submission" date="2025-09" db="UniProtKB">
        <authorList>
            <consortium name="Ensembl"/>
        </authorList>
    </citation>
    <scope>IDENTIFICATION</scope>
</reference>
<keyword evidence="3" id="KW-0964">Secreted</keyword>
<proteinExistence type="inferred from homology"/>
<reference evidence="14 15" key="1">
    <citation type="submission" date="2019-05" db="EMBL/GenBank/DDBJ databases">
        <title>A Chromosome-scale Meerkat (S. suricatta) Genome Assembly.</title>
        <authorList>
            <person name="Dudchenko O."/>
            <person name="Lieberman Aiden E."/>
            <person name="Tung J."/>
            <person name="Barreiro L.B."/>
            <person name="Clutton-Brock T.H."/>
        </authorList>
    </citation>
    <scope>NUCLEOTIDE SEQUENCE [LARGE SCALE GENOMIC DNA]</scope>
</reference>
<comment type="function">
    <text evidence="10">Hydrolyzes a variety of proteins.</text>
</comment>
<dbReference type="InterPro" id="IPR021109">
    <property type="entry name" value="Peptidase_aspartic_dom_sf"/>
</dbReference>
<comment type="subcellular location">
    <subcellularLocation>
        <location evidence="1">Secreted</location>
    </subcellularLocation>
</comment>
<evidence type="ECO:0000256" key="7">
    <source>
        <dbReference type="ARBA" id="ARBA00022801"/>
    </source>
</evidence>
<dbReference type="GO" id="GO:0005615">
    <property type="term" value="C:extracellular space"/>
    <property type="evidence" value="ECO:0007669"/>
    <property type="project" value="TreeGrafter"/>
</dbReference>
<dbReference type="PROSITE" id="PS51767">
    <property type="entry name" value="PEPTIDASE_A1"/>
    <property type="match status" value="1"/>
</dbReference>
<reference evidence="14" key="2">
    <citation type="submission" date="2025-08" db="UniProtKB">
        <authorList>
            <consortium name="Ensembl"/>
        </authorList>
    </citation>
    <scope>IDENTIFICATION</scope>
</reference>
<keyword evidence="5" id="KW-0732">Signal</keyword>
<dbReference type="Pfam" id="PF00026">
    <property type="entry name" value="Asp"/>
    <property type="match status" value="1"/>
</dbReference>
<evidence type="ECO:0000256" key="5">
    <source>
        <dbReference type="ARBA" id="ARBA00022729"/>
    </source>
</evidence>
<dbReference type="AlphaFoldDB" id="A0A673TCE2"/>
<evidence type="ECO:0000259" key="13">
    <source>
        <dbReference type="PROSITE" id="PS51767"/>
    </source>
</evidence>
<dbReference type="PANTHER" id="PTHR47966">
    <property type="entry name" value="BETA-SITE APP-CLEAVING ENZYME, ISOFORM A-RELATED"/>
    <property type="match status" value="1"/>
</dbReference>
<evidence type="ECO:0000256" key="8">
    <source>
        <dbReference type="ARBA" id="ARBA00023145"/>
    </source>
</evidence>
<dbReference type="Gene3D" id="2.40.70.10">
    <property type="entry name" value="Acid Proteases"/>
    <property type="match status" value="1"/>
</dbReference>
<feature type="domain" description="Peptidase A1" evidence="13">
    <location>
        <begin position="72"/>
        <end position="130"/>
    </location>
</feature>
<dbReference type="GO" id="GO:0006508">
    <property type="term" value="P:proteolysis"/>
    <property type="evidence" value="ECO:0007669"/>
    <property type="project" value="UniProtKB-KW"/>
</dbReference>
<dbReference type="InterPro" id="IPR033121">
    <property type="entry name" value="PEPTIDASE_A1"/>
</dbReference>
<dbReference type="GO" id="GO:0004190">
    <property type="term" value="F:aspartic-type endopeptidase activity"/>
    <property type="evidence" value="ECO:0007669"/>
    <property type="project" value="UniProtKB-KW"/>
</dbReference>
<name>A0A673TCE2_SURSU</name>
<evidence type="ECO:0000256" key="3">
    <source>
        <dbReference type="ARBA" id="ARBA00022525"/>
    </source>
</evidence>
<evidence type="ECO:0000313" key="14">
    <source>
        <dbReference type="Ensembl" id="ENSSSUP00005006631.1"/>
    </source>
</evidence>
<keyword evidence="8" id="KW-0865">Zymogen</keyword>
<dbReference type="SUPFAM" id="SSF50630">
    <property type="entry name" value="Acid proteases"/>
    <property type="match status" value="1"/>
</dbReference>
<sequence length="130" mass="14519">MAARAEMGPCLQCPSLVLVPLRKRESILDTMKEKGLLGGVFLRTPRHDPVQKYHFGDLGMVYEPLAFLDSLYLGEISIETPPQNFVVLFDTGSSRLWVPSVHWQSQACSKCWAGIGRWLVRGCEARVLGS</sequence>
<dbReference type="Proteomes" id="UP000472268">
    <property type="component" value="Chromosome 7"/>
</dbReference>
<evidence type="ECO:0000256" key="2">
    <source>
        <dbReference type="ARBA" id="ARBA00007447"/>
    </source>
</evidence>
<evidence type="ECO:0000256" key="1">
    <source>
        <dbReference type="ARBA" id="ARBA00004613"/>
    </source>
</evidence>
<accession>A0A673TCE2</accession>
<evidence type="ECO:0000256" key="12">
    <source>
        <dbReference type="ARBA" id="ARBA00023821"/>
    </source>
</evidence>
<evidence type="ECO:0000256" key="11">
    <source>
        <dbReference type="ARBA" id="ARBA00023796"/>
    </source>
</evidence>